<evidence type="ECO:0000256" key="1">
    <source>
        <dbReference type="SAM" id="MobiDB-lite"/>
    </source>
</evidence>
<protein>
    <submittedName>
        <fullName evidence="2">16546_t:CDS:1</fullName>
    </submittedName>
</protein>
<keyword evidence="3" id="KW-1185">Reference proteome</keyword>
<dbReference type="AlphaFoldDB" id="A0A9N9HP96"/>
<feature type="compositionally biased region" description="Low complexity" evidence="1">
    <location>
        <begin position="10"/>
        <end position="24"/>
    </location>
</feature>
<name>A0A9N9HP96_9GLOM</name>
<dbReference type="EMBL" id="CAJVPY010008667">
    <property type="protein sequence ID" value="CAG8699246.1"/>
    <property type="molecule type" value="Genomic_DNA"/>
</dbReference>
<comment type="caution">
    <text evidence="2">The sequence shown here is derived from an EMBL/GenBank/DDBJ whole genome shotgun (WGS) entry which is preliminary data.</text>
</comment>
<sequence>MDTWPPKNGESSTTSHTEESTNSSAQASNSEQPSNRVIMLLGLDPNTTSGMITKAFDSYGLKVTVDYQRDDTIGYVHLQHPIAKEVTERIMSSGGLRIGTEVSVLRALEGMEDLMYWSVYAGRRIISRSSVSYKTGKNRVKRHSVRQHPYNHQRQFMDVDDEQTSTHHRQKLQVKVAGKHGRKKRVKKKLLKQKKRSIENAKRMLEMKQVDIMEGLDDGIEETLTSPIVDNQFVTEARTKHYSQSSTYSSLDGIEDYVNSTKVPAYNIFIHQSSKGEAEIVDRSKKLRDFLIPASQSQKSLSNNTFGLNSNPFHTIPYHRSPLRQELKLESKDEADEVEEIFKNLYLNSVDNESTL</sequence>
<dbReference type="InterPro" id="IPR012677">
    <property type="entry name" value="Nucleotide-bd_a/b_plait_sf"/>
</dbReference>
<dbReference type="Proteomes" id="UP000789405">
    <property type="component" value="Unassembled WGS sequence"/>
</dbReference>
<feature type="region of interest" description="Disordered" evidence="1">
    <location>
        <begin position="1"/>
        <end position="33"/>
    </location>
</feature>
<proteinExistence type="predicted"/>
<dbReference type="SUPFAM" id="SSF54928">
    <property type="entry name" value="RNA-binding domain, RBD"/>
    <property type="match status" value="1"/>
</dbReference>
<evidence type="ECO:0000313" key="3">
    <source>
        <dbReference type="Proteomes" id="UP000789405"/>
    </source>
</evidence>
<gene>
    <name evidence="2" type="ORF">DERYTH_LOCUS12882</name>
</gene>
<organism evidence="2 3">
    <name type="scientific">Dentiscutata erythropus</name>
    <dbReference type="NCBI Taxonomy" id="1348616"/>
    <lineage>
        <taxon>Eukaryota</taxon>
        <taxon>Fungi</taxon>
        <taxon>Fungi incertae sedis</taxon>
        <taxon>Mucoromycota</taxon>
        <taxon>Glomeromycotina</taxon>
        <taxon>Glomeromycetes</taxon>
        <taxon>Diversisporales</taxon>
        <taxon>Gigasporaceae</taxon>
        <taxon>Dentiscutata</taxon>
    </lineage>
</organism>
<accession>A0A9N9HP96</accession>
<evidence type="ECO:0000313" key="2">
    <source>
        <dbReference type="EMBL" id="CAG8699246.1"/>
    </source>
</evidence>
<dbReference type="Gene3D" id="3.30.70.330">
    <property type="match status" value="1"/>
</dbReference>
<dbReference type="OrthoDB" id="439993at2759"/>
<dbReference type="GO" id="GO:0003676">
    <property type="term" value="F:nucleic acid binding"/>
    <property type="evidence" value="ECO:0007669"/>
    <property type="project" value="InterPro"/>
</dbReference>
<reference evidence="2" key="1">
    <citation type="submission" date="2021-06" db="EMBL/GenBank/DDBJ databases">
        <authorList>
            <person name="Kallberg Y."/>
            <person name="Tangrot J."/>
            <person name="Rosling A."/>
        </authorList>
    </citation>
    <scope>NUCLEOTIDE SEQUENCE</scope>
    <source>
        <strain evidence="2">MA453B</strain>
    </source>
</reference>
<dbReference type="InterPro" id="IPR035979">
    <property type="entry name" value="RBD_domain_sf"/>
</dbReference>